<sequence length="53" mass="5461">MKNTIIKAVAALICCMAACWTSIASAQEPVSVSGQVKDTNGNPIIGATVVVER</sequence>
<comment type="caution">
    <text evidence="1">The sequence shown here is derived from an EMBL/GenBank/DDBJ whole genome shotgun (WGS) entry which is preliminary data.</text>
</comment>
<proteinExistence type="predicted"/>
<organism evidence="1">
    <name type="scientific">human gut metagenome</name>
    <dbReference type="NCBI Taxonomy" id="408170"/>
    <lineage>
        <taxon>unclassified sequences</taxon>
        <taxon>metagenomes</taxon>
        <taxon>organismal metagenomes</taxon>
    </lineage>
</organism>
<accession>K1SYV4</accession>
<name>K1SYV4_9ZZZZ</name>
<gene>
    <name evidence="1" type="ORF">LEA_13606</name>
</gene>
<protein>
    <submittedName>
        <fullName evidence="1">Secreted protein</fullName>
    </submittedName>
</protein>
<dbReference type="AlphaFoldDB" id="K1SYV4"/>
<evidence type="ECO:0000313" key="1">
    <source>
        <dbReference type="EMBL" id="EKC58970.1"/>
    </source>
</evidence>
<dbReference type="EMBL" id="AJWY01009233">
    <property type="protein sequence ID" value="EKC58970.1"/>
    <property type="molecule type" value="Genomic_DNA"/>
</dbReference>
<dbReference type="SUPFAM" id="SSF49464">
    <property type="entry name" value="Carboxypeptidase regulatory domain-like"/>
    <property type="match status" value="1"/>
</dbReference>
<feature type="non-terminal residue" evidence="1">
    <location>
        <position position="53"/>
    </location>
</feature>
<reference evidence="1" key="1">
    <citation type="journal article" date="2013" name="Environ. Microbiol.">
        <title>Microbiota from the distal guts of lean and obese adolescents exhibit partial functional redundancy besides clear differences in community structure.</title>
        <authorList>
            <person name="Ferrer M."/>
            <person name="Ruiz A."/>
            <person name="Lanza F."/>
            <person name="Haange S.B."/>
            <person name="Oberbach A."/>
            <person name="Till H."/>
            <person name="Bargiela R."/>
            <person name="Campoy C."/>
            <person name="Segura M.T."/>
            <person name="Richter M."/>
            <person name="von Bergen M."/>
            <person name="Seifert J."/>
            <person name="Suarez A."/>
        </authorList>
    </citation>
    <scope>NUCLEOTIDE SEQUENCE</scope>
</reference>
<dbReference type="InterPro" id="IPR008969">
    <property type="entry name" value="CarboxyPept-like_regulatory"/>
</dbReference>